<protein>
    <submittedName>
        <fullName evidence="1">Uncharacterized protein</fullName>
    </submittedName>
</protein>
<dbReference type="AlphaFoldDB" id="A0A2R7UBZ5"/>
<proteinExistence type="predicted"/>
<name>A0A2R7UBZ5_PSEDL</name>
<sequence length="109" mass="12605">MIALEADVVKITQIVYFDFWPYFCFPYYSEGDLSVSECLFQYYAAMLPGWALLRTCIFYFKQDCGAIQAASEKVRCVRNTFISQLYDERLAAVGINVGSTFQVKTEIRF</sequence>
<organism evidence="1 2">
    <name type="scientific">Pseudomonas plecoglossicida</name>
    <dbReference type="NCBI Taxonomy" id="70775"/>
    <lineage>
        <taxon>Bacteria</taxon>
        <taxon>Pseudomonadati</taxon>
        <taxon>Pseudomonadota</taxon>
        <taxon>Gammaproteobacteria</taxon>
        <taxon>Pseudomonadales</taxon>
        <taxon>Pseudomonadaceae</taxon>
        <taxon>Pseudomonas</taxon>
    </lineage>
</organism>
<accession>A0A2R7UBZ5</accession>
<evidence type="ECO:0000313" key="2">
    <source>
        <dbReference type="Proteomes" id="UP000244874"/>
    </source>
</evidence>
<evidence type="ECO:0000313" key="1">
    <source>
        <dbReference type="EMBL" id="PTU49210.1"/>
    </source>
</evidence>
<gene>
    <name evidence="1" type="ORF">DBB42_26565</name>
</gene>
<dbReference type="Proteomes" id="UP000244874">
    <property type="component" value="Unassembled WGS sequence"/>
</dbReference>
<reference evidence="1 2" key="1">
    <citation type="submission" date="2018-04" db="EMBL/GenBank/DDBJ databases">
        <authorList>
            <person name="Go L.Y."/>
            <person name="Mitchell J.A."/>
        </authorList>
    </citation>
    <scope>NUCLEOTIDE SEQUENCE [LARGE SCALE GENOMIC DNA]</scope>
    <source>
        <strain evidence="1 2">KCJK7865</strain>
    </source>
</reference>
<dbReference type="EMBL" id="QANO01000193">
    <property type="protein sequence ID" value="PTU49210.1"/>
    <property type="molecule type" value="Genomic_DNA"/>
</dbReference>
<comment type="caution">
    <text evidence="1">The sequence shown here is derived from an EMBL/GenBank/DDBJ whole genome shotgun (WGS) entry which is preliminary data.</text>
</comment>